<comment type="caution">
    <text evidence="1">The sequence shown here is derived from an EMBL/GenBank/DDBJ whole genome shotgun (WGS) entry which is preliminary data.</text>
</comment>
<evidence type="ECO:0000313" key="1">
    <source>
        <dbReference type="EMBL" id="OGG75029.1"/>
    </source>
</evidence>
<dbReference type="STRING" id="1798507.A3A34_00935"/>
<gene>
    <name evidence="1" type="ORF">A3A34_00935</name>
</gene>
<accession>A0A1F6EN12</accession>
<dbReference type="AlphaFoldDB" id="A0A1F6EN12"/>
<sequence length="148" mass="17687">MARLHFDELALSPSKAQSFELPLNADTRAPRSPFQSPKRANKNVKIRLLFSETETAKQNQKFPFYFFFRFAAEGWGEETREKCKEIFWFLRTRVRERVRGALVRFPTQSERMRQFQAITRSARAKWVRAKDMISPQIETLNHEKRRSF</sequence>
<proteinExistence type="predicted"/>
<dbReference type="EMBL" id="MFLU01000008">
    <property type="protein sequence ID" value="OGG75029.1"/>
    <property type="molecule type" value="Genomic_DNA"/>
</dbReference>
<protein>
    <submittedName>
        <fullName evidence="1">Uncharacterized protein</fullName>
    </submittedName>
</protein>
<name>A0A1F6EN12_9BACT</name>
<organism evidence="1 2">
    <name type="scientific">Candidatus Kaiserbacteria bacterium RIFCSPLOWO2_01_FULL_50_24</name>
    <dbReference type="NCBI Taxonomy" id="1798507"/>
    <lineage>
        <taxon>Bacteria</taxon>
        <taxon>Candidatus Kaiseribacteriota</taxon>
    </lineage>
</organism>
<evidence type="ECO:0000313" key="2">
    <source>
        <dbReference type="Proteomes" id="UP000178587"/>
    </source>
</evidence>
<dbReference type="Proteomes" id="UP000178587">
    <property type="component" value="Unassembled WGS sequence"/>
</dbReference>
<reference evidence="1 2" key="1">
    <citation type="journal article" date="2016" name="Nat. Commun.">
        <title>Thousands of microbial genomes shed light on interconnected biogeochemical processes in an aquifer system.</title>
        <authorList>
            <person name="Anantharaman K."/>
            <person name="Brown C.T."/>
            <person name="Hug L.A."/>
            <person name="Sharon I."/>
            <person name="Castelle C.J."/>
            <person name="Probst A.J."/>
            <person name="Thomas B.C."/>
            <person name="Singh A."/>
            <person name="Wilkins M.J."/>
            <person name="Karaoz U."/>
            <person name="Brodie E.L."/>
            <person name="Williams K.H."/>
            <person name="Hubbard S.S."/>
            <person name="Banfield J.F."/>
        </authorList>
    </citation>
    <scope>NUCLEOTIDE SEQUENCE [LARGE SCALE GENOMIC DNA]</scope>
</reference>